<dbReference type="InterPro" id="IPR009100">
    <property type="entry name" value="AcylCoA_DH/oxidase_NM_dom_sf"/>
</dbReference>
<dbReference type="Pfam" id="PF11794">
    <property type="entry name" value="HpaB_N"/>
    <property type="match status" value="1"/>
</dbReference>
<keyword evidence="1" id="KW-0285">Flavoprotein</keyword>
<dbReference type="InterPro" id="IPR046373">
    <property type="entry name" value="Acyl-CoA_Oxase/DH_mid-dom_sf"/>
</dbReference>
<feature type="domain" description="HpaB/PvcC/4-BUDH C-terminal" evidence="4">
    <location>
        <begin position="302"/>
        <end position="453"/>
    </location>
</feature>
<evidence type="ECO:0000313" key="6">
    <source>
        <dbReference type="EMBL" id="SVB94030.1"/>
    </source>
</evidence>
<accession>A0A382I2Z6</accession>
<sequence length="453" mass="50516">ESLRDGREVWLDGKRVEDVTTHPAFSGMVQEMARMYDLQYTDKLHDIMTFTSPETGNRISYSYSLPSTYKELMARKRNSEIWMQESFGQLGRTPDFCSSVVCGWYDVRNELDKLAPRLAGNAVNFHRFCAENDIALTHAIGDPQVDRTSVTMGENSAPDNPWIGVGGYALENPDDDQATALKVTKELSGGIVLKGAKQLATLAPLANECLVYLSATFAARSLNEYVQWFSIPMNTPGLVTLCREPLSQNPGSYGHPFSHRFDEQDAMMYFNDVFVPWDRVMMLYDSDAASRLLGRVNVLAGYSSNIRLYERIRTFVAVVTMLAEANEIDEVRDVRDKLGELVSYAEMIRLAIRGMDADAGLTDSGLMVPGDGFALGIYAAQISKRVLDILQQIGGLELLAQPSEKDLANPELRPYLDKLIGGGNRSVTAQRARLFRLAYDLCASTFATRQEVY</sequence>
<evidence type="ECO:0000256" key="3">
    <source>
        <dbReference type="ARBA" id="ARBA00023002"/>
    </source>
</evidence>
<dbReference type="InterPro" id="IPR036250">
    <property type="entry name" value="AcylCo_DH-like_C"/>
</dbReference>
<dbReference type="EMBL" id="UINC01064910">
    <property type="protein sequence ID" value="SVB94030.1"/>
    <property type="molecule type" value="Genomic_DNA"/>
</dbReference>
<dbReference type="Gene3D" id="1.20.140.10">
    <property type="entry name" value="Butyryl-CoA Dehydrogenase, subunit A, domain 3"/>
    <property type="match status" value="1"/>
</dbReference>
<evidence type="ECO:0008006" key="7">
    <source>
        <dbReference type="Google" id="ProtNLM"/>
    </source>
</evidence>
<dbReference type="Gene3D" id="2.40.110.10">
    <property type="entry name" value="Butyryl-CoA Dehydrogenase, subunit A, domain 2"/>
    <property type="match status" value="1"/>
</dbReference>
<name>A0A382I2Z6_9ZZZZ</name>
<gene>
    <name evidence="6" type="ORF">METZ01_LOCUS246884</name>
</gene>
<feature type="non-terminal residue" evidence="6">
    <location>
        <position position="453"/>
    </location>
</feature>
<proteinExistence type="predicted"/>
<dbReference type="PANTHER" id="PTHR36117:SF3">
    <property type="entry name" value="4-HYDROXYPHENYLACETATE 3-MONOOXYGENASE-RELATED"/>
    <property type="match status" value="1"/>
</dbReference>
<dbReference type="InterPro" id="IPR024719">
    <property type="entry name" value="HpaB/PvcC/4-BUDH_C"/>
</dbReference>
<evidence type="ECO:0000256" key="1">
    <source>
        <dbReference type="ARBA" id="ARBA00022630"/>
    </source>
</evidence>
<keyword evidence="2" id="KW-0274">FAD</keyword>
<reference evidence="6" key="1">
    <citation type="submission" date="2018-05" db="EMBL/GenBank/DDBJ databases">
        <authorList>
            <person name="Lanie J.A."/>
            <person name="Ng W.-L."/>
            <person name="Kazmierczak K.M."/>
            <person name="Andrzejewski T.M."/>
            <person name="Davidsen T.M."/>
            <person name="Wayne K.J."/>
            <person name="Tettelin H."/>
            <person name="Glass J.I."/>
            <person name="Rusch D."/>
            <person name="Podicherti R."/>
            <person name="Tsui H.-C.T."/>
            <person name="Winkler M.E."/>
        </authorList>
    </citation>
    <scope>NUCLEOTIDE SEQUENCE</scope>
</reference>
<evidence type="ECO:0000259" key="5">
    <source>
        <dbReference type="Pfam" id="PF11794"/>
    </source>
</evidence>
<dbReference type="Pfam" id="PF03241">
    <property type="entry name" value="HpaB"/>
    <property type="match status" value="1"/>
</dbReference>
<dbReference type="AlphaFoldDB" id="A0A382I2Z6"/>
<dbReference type="InterPro" id="IPR024674">
    <property type="entry name" value="HpaB/PvcC/4-BUDH_N"/>
</dbReference>
<protein>
    <recommendedName>
        <fullName evidence="7">HpaB/PvcC/4-BUDH N-terminal domain-containing protein</fullName>
    </recommendedName>
</protein>
<feature type="non-terminal residue" evidence="6">
    <location>
        <position position="1"/>
    </location>
</feature>
<dbReference type="SUPFAM" id="SSF47203">
    <property type="entry name" value="Acyl-CoA dehydrogenase C-terminal domain-like"/>
    <property type="match status" value="1"/>
</dbReference>
<dbReference type="Gene3D" id="1.10.3140.10">
    <property type="entry name" value="4-hydroxybutyryl-coa dehydratase, domain 1"/>
    <property type="match status" value="1"/>
</dbReference>
<dbReference type="SUPFAM" id="SSF56645">
    <property type="entry name" value="Acyl-CoA dehydrogenase NM domain-like"/>
    <property type="match status" value="1"/>
</dbReference>
<evidence type="ECO:0000256" key="2">
    <source>
        <dbReference type="ARBA" id="ARBA00022827"/>
    </source>
</evidence>
<dbReference type="PANTHER" id="PTHR36117">
    <property type="entry name" value="4-HYDROXYPHENYLACETATE 3-MONOOXYGENASE-RELATED"/>
    <property type="match status" value="1"/>
</dbReference>
<keyword evidence="3" id="KW-0560">Oxidoreductase</keyword>
<organism evidence="6">
    <name type="scientific">marine metagenome</name>
    <dbReference type="NCBI Taxonomy" id="408172"/>
    <lineage>
        <taxon>unclassified sequences</taxon>
        <taxon>metagenomes</taxon>
        <taxon>ecological metagenomes</taxon>
    </lineage>
</organism>
<feature type="domain" description="HpaB/PvcC/4-BUDH N-terminal" evidence="5">
    <location>
        <begin position="1"/>
        <end position="282"/>
    </location>
</feature>
<evidence type="ECO:0000259" key="4">
    <source>
        <dbReference type="Pfam" id="PF03241"/>
    </source>
</evidence>
<dbReference type="InterPro" id="IPR004925">
    <property type="entry name" value="HpaB/PvcC/4-BUDH"/>
</dbReference>
<dbReference type="GO" id="GO:0016627">
    <property type="term" value="F:oxidoreductase activity, acting on the CH-CH group of donors"/>
    <property type="evidence" value="ECO:0007669"/>
    <property type="project" value="InterPro"/>
</dbReference>